<feature type="domain" description="Ubiquitin-like" evidence="10">
    <location>
        <begin position="1"/>
        <end position="47"/>
    </location>
</feature>
<dbReference type="GO" id="GO:0005737">
    <property type="term" value="C:cytoplasm"/>
    <property type="evidence" value="ECO:0000318"/>
    <property type="project" value="GO_Central"/>
</dbReference>
<evidence type="ECO:0000256" key="7">
    <source>
        <dbReference type="ARBA" id="ARBA00022843"/>
    </source>
</evidence>
<evidence type="ECO:0000256" key="1">
    <source>
        <dbReference type="ARBA" id="ARBA00004123"/>
    </source>
</evidence>
<dbReference type="InterPro" id="IPR050158">
    <property type="entry name" value="Ubiquitin_ubiquitin-like"/>
</dbReference>
<evidence type="ECO:0000256" key="6">
    <source>
        <dbReference type="ARBA" id="ARBA00022737"/>
    </source>
</evidence>
<accession>A0A022QKN0</accession>
<dbReference type="SMART" id="SM00213">
    <property type="entry name" value="UBQ"/>
    <property type="match status" value="3"/>
</dbReference>
<dbReference type="EMBL" id="KI631456">
    <property type="protein sequence ID" value="EYU27828.1"/>
    <property type="molecule type" value="Genomic_DNA"/>
</dbReference>
<keyword evidence="12" id="KW-1185">Reference proteome</keyword>
<evidence type="ECO:0000256" key="5">
    <source>
        <dbReference type="ARBA" id="ARBA00022499"/>
    </source>
</evidence>
<keyword evidence="8" id="KW-0539">Nucleus</keyword>
<evidence type="ECO:0000256" key="9">
    <source>
        <dbReference type="SAM" id="MobiDB-lite"/>
    </source>
</evidence>
<dbReference type="SUPFAM" id="SSF54236">
    <property type="entry name" value="Ubiquitin-like"/>
    <property type="match status" value="4"/>
</dbReference>
<keyword evidence="6" id="KW-0677">Repeat</keyword>
<dbReference type="InterPro" id="IPR029071">
    <property type="entry name" value="Ubiquitin-like_domsf"/>
</dbReference>
<organism evidence="11 12">
    <name type="scientific">Erythranthe guttata</name>
    <name type="common">Yellow monkey flower</name>
    <name type="synonym">Mimulus guttatus</name>
    <dbReference type="NCBI Taxonomy" id="4155"/>
    <lineage>
        <taxon>Eukaryota</taxon>
        <taxon>Viridiplantae</taxon>
        <taxon>Streptophyta</taxon>
        <taxon>Embryophyta</taxon>
        <taxon>Tracheophyta</taxon>
        <taxon>Spermatophyta</taxon>
        <taxon>Magnoliopsida</taxon>
        <taxon>eudicotyledons</taxon>
        <taxon>Gunneridae</taxon>
        <taxon>Pentapetalae</taxon>
        <taxon>asterids</taxon>
        <taxon>lamiids</taxon>
        <taxon>Lamiales</taxon>
        <taxon>Phrymaceae</taxon>
        <taxon>Erythranthe</taxon>
    </lineage>
</organism>
<dbReference type="eggNOG" id="KOG0001">
    <property type="taxonomic scope" value="Eukaryota"/>
</dbReference>
<keyword evidence="7" id="KW-0832">Ubl conjugation</keyword>
<dbReference type="GO" id="GO:0031386">
    <property type="term" value="F:protein tag activity"/>
    <property type="evidence" value="ECO:0000318"/>
    <property type="project" value="GO_Central"/>
</dbReference>
<dbReference type="Gene3D" id="3.10.20.90">
    <property type="entry name" value="Phosphatidylinositol 3-kinase Catalytic Subunit, Chain A, domain 1"/>
    <property type="match status" value="4"/>
</dbReference>
<dbReference type="InterPro" id="IPR019956">
    <property type="entry name" value="Ubiquitin_dom"/>
</dbReference>
<dbReference type="GO" id="GO:0031625">
    <property type="term" value="F:ubiquitin protein ligase binding"/>
    <property type="evidence" value="ECO:0000318"/>
    <property type="project" value="GO_Central"/>
</dbReference>
<feature type="domain" description="Ubiquitin-like" evidence="10">
    <location>
        <begin position="188"/>
        <end position="215"/>
    </location>
</feature>
<evidence type="ECO:0000259" key="10">
    <source>
        <dbReference type="PROSITE" id="PS50053"/>
    </source>
</evidence>
<sequence>MNIYVESLTGETITVEVESSDTIDNVKSKIQVKEGIPVDHHRLIFAGNSSKTKTVAAPSPPASAISPGPVEVEYSGGIVKARVEDEKNQAEVGRRRPTVVIEEGGGGMQIFVMTLAGRAITVDVKSSERIFDVKKKIYNKVGISPKYQRLIFGGKQLEDYKTVADYNIQKDSYLHLTLAGETITMEVESSDNVKSKIQHKEGIPVDHRRLIFAGKSSTTPAAHPPPATNFRILNPSTWRTLSLGKANVEVESSGKGKAKMEEEKIQPLARKQPEVSTERLPAPVESGGGGGGMQIFVITLTGKTITLDVKRSDTIYTVKEKIYDKEGISPEYQRLIFSGKELGDEKSVADYDIHKESNLHLVLRLPGGRI</sequence>
<feature type="region of interest" description="Disordered" evidence="9">
    <location>
        <begin position="252"/>
        <end position="287"/>
    </location>
</feature>
<evidence type="ECO:0000256" key="2">
    <source>
        <dbReference type="ARBA" id="ARBA00004496"/>
    </source>
</evidence>
<dbReference type="GO" id="GO:0005634">
    <property type="term" value="C:nucleus"/>
    <property type="evidence" value="ECO:0000318"/>
    <property type="project" value="GO_Central"/>
</dbReference>
<evidence type="ECO:0000256" key="4">
    <source>
        <dbReference type="ARBA" id="ARBA00022490"/>
    </source>
</evidence>
<dbReference type="Proteomes" id="UP000030748">
    <property type="component" value="Unassembled WGS sequence"/>
</dbReference>
<evidence type="ECO:0000256" key="3">
    <source>
        <dbReference type="ARBA" id="ARBA00008430"/>
    </source>
</evidence>
<dbReference type="GO" id="GO:0016567">
    <property type="term" value="P:protein ubiquitination"/>
    <property type="evidence" value="ECO:0000318"/>
    <property type="project" value="GO_Central"/>
</dbReference>
<feature type="compositionally biased region" description="Basic and acidic residues" evidence="9">
    <location>
        <begin position="252"/>
        <end position="277"/>
    </location>
</feature>
<feature type="domain" description="Ubiquitin-like" evidence="10">
    <location>
        <begin position="108"/>
        <end position="178"/>
    </location>
</feature>
<dbReference type="GO" id="GO:0003729">
    <property type="term" value="F:mRNA binding"/>
    <property type="evidence" value="ECO:0007669"/>
    <property type="project" value="UniProtKB-ARBA"/>
</dbReference>
<comment type="similarity">
    <text evidence="3">Belongs to the ubiquitin family.</text>
</comment>
<dbReference type="FunFam" id="3.10.20.90:FF:000160">
    <property type="entry name" value="Polyubiquitin-C"/>
    <property type="match status" value="1"/>
</dbReference>
<dbReference type="AlphaFoldDB" id="A0A022QKN0"/>
<evidence type="ECO:0000313" key="11">
    <source>
        <dbReference type="EMBL" id="EYU27828.1"/>
    </source>
</evidence>
<name>A0A022QKN0_ERYGU</name>
<dbReference type="InterPro" id="IPR000626">
    <property type="entry name" value="Ubiquitin-like_dom"/>
</dbReference>
<reference evidence="11 12" key="1">
    <citation type="journal article" date="2013" name="Proc. Natl. Acad. Sci. U.S.A.">
        <title>Fine-scale variation in meiotic recombination in Mimulus inferred from population shotgun sequencing.</title>
        <authorList>
            <person name="Hellsten U."/>
            <person name="Wright K.M."/>
            <person name="Jenkins J."/>
            <person name="Shu S."/>
            <person name="Yuan Y."/>
            <person name="Wessler S.R."/>
            <person name="Schmutz J."/>
            <person name="Willis J.H."/>
            <person name="Rokhsar D.S."/>
        </authorList>
    </citation>
    <scope>NUCLEOTIDE SEQUENCE [LARGE SCALE GENOMIC DNA]</scope>
    <source>
        <strain evidence="12">cv. DUN x IM62</strain>
    </source>
</reference>
<gene>
    <name evidence="11" type="ORF">MIMGU_mgv1a018945mg</name>
</gene>
<keyword evidence="4" id="KW-0963">Cytoplasm</keyword>
<keyword evidence="5" id="KW-1017">Isopeptide bond</keyword>
<dbReference type="FunFam" id="3.10.20.90:FF:000211">
    <property type="entry name" value="Polyubiquitin 9"/>
    <property type="match status" value="1"/>
</dbReference>
<dbReference type="STRING" id="4155.A0A022QKN0"/>
<proteinExistence type="inferred from homology"/>
<dbReference type="Pfam" id="PF00240">
    <property type="entry name" value="ubiquitin"/>
    <property type="match status" value="3"/>
</dbReference>
<dbReference type="PANTHER" id="PTHR10666">
    <property type="entry name" value="UBIQUITIN"/>
    <property type="match status" value="1"/>
</dbReference>
<feature type="domain" description="Ubiquitin-like" evidence="10">
    <location>
        <begin position="293"/>
        <end position="368"/>
    </location>
</feature>
<dbReference type="PROSITE" id="PS50053">
    <property type="entry name" value="UBIQUITIN_2"/>
    <property type="match status" value="4"/>
</dbReference>
<protein>
    <recommendedName>
        <fullName evidence="10">Ubiquitin-like domain-containing protein</fullName>
    </recommendedName>
</protein>
<evidence type="ECO:0000256" key="8">
    <source>
        <dbReference type="ARBA" id="ARBA00023242"/>
    </source>
</evidence>
<dbReference type="GO" id="GO:0019941">
    <property type="term" value="P:modification-dependent protein catabolic process"/>
    <property type="evidence" value="ECO:0000318"/>
    <property type="project" value="GO_Central"/>
</dbReference>
<dbReference type="PRINTS" id="PR00348">
    <property type="entry name" value="UBIQUITIN"/>
</dbReference>
<comment type="subcellular location">
    <subcellularLocation>
        <location evidence="2">Cytoplasm</location>
    </subcellularLocation>
    <subcellularLocation>
        <location evidence="1">Nucleus</location>
    </subcellularLocation>
</comment>
<dbReference type="FunFam" id="3.10.20.90:FF:000469">
    <property type="entry name" value="Polyubiquitin-C"/>
    <property type="match status" value="1"/>
</dbReference>
<evidence type="ECO:0000313" key="12">
    <source>
        <dbReference type="Proteomes" id="UP000030748"/>
    </source>
</evidence>